<evidence type="ECO:0000259" key="3">
    <source>
        <dbReference type="Pfam" id="PF10675"/>
    </source>
</evidence>
<evidence type="ECO:0000313" key="5">
    <source>
        <dbReference type="Proteomes" id="UP000061457"/>
    </source>
</evidence>
<keyword evidence="2" id="KW-1133">Transmembrane helix</keyword>
<dbReference type="AlphaFoldDB" id="A0A0S2K527"/>
<accession>A0A0S2K527</accession>
<dbReference type="OrthoDB" id="5293867at2"/>
<organism evidence="4 5">
    <name type="scientific">Pseudoalteromonas phenolica</name>
    <dbReference type="NCBI Taxonomy" id="161398"/>
    <lineage>
        <taxon>Bacteria</taxon>
        <taxon>Pseudomonadati</taxon>
        <taxon>Pseudomonadota</taxon>
        <taxon>Gammaproteobacteria</taxon>
        <taxon>Alteromonadales</taxon>
        <taxon>Pseudoalteromonadaceae</taxon>
        <taxon>Pseudoalteromonas</taxon>
    </lineage>
</organism>
<keyword evidence="2" id="KW-0472">Membrane</keyword>
<dbReference type="EMBL" id="CP013187">
    <property type="protein sequence ID" value="ALO43594.1"/>
    <property type="molecule type" value="Genomic_DNA"/>
</dbReference>
<dbReference type="KEGG" id="pphe:PP2015_3115"/>
<dbReference type="Proteomes" id="UP000061457">
    <property type="component" value="Chromosome I"/>
</dbReference>
<protein>
    <recommendedName>
        <fullName evidence="3">DUF2489 domain-containing protein</fullName>
    </recommendedName>
</protein>
<proteinExistence type="predicted"/>
<keyword evidence="5" id="KW-1185">Reference proteome</keyword>
<dbReference type="PATRIC" id="fig|161398.10.peg.3172"/>
<dbReference type="STRING" id="161398.PP2015_3115"/>
<reference evidence="4 5" key="1">
    <citation type="submission" date="2015-11" db="EMBL/GenBank/DDBJ databases">
        <authorList>
            <person name="Zhang Y."/>
            <person name="Guo Z."/>
        </authorList>
    </citation>
    <scope>NUCLEOTIDE SEQUENCE [LARGE SCALE GENOMIC DNA]</scope>
    <source>
        <strain evidence="4 5">KCTC 12086</strain>
    </source>
</reference>
<sequence>MATEWIIALVIGALIIAGLSFYAGKLIWQVKAQNELIAKKRAEHEAEQKKKRQERNAKLADSINLIAKAMNQKQCEYSEGCLRIWVLISQYGFEKEVNLEETYPGIHQMYEVVKDMPTHDARKKYSKKEIFKMDTERWRAEERLEKDILKDCEQLVSEFQALPGSENVVFQ</sequence>
<dbReference type="InterPro" id="IPR019617">
    <property type="entry name" value="DUF2489"/>
</dbReference>
<keyword evidence="2" id="KW-0812">Transmembrane</keyword>
<dbReference type="Pfam" id="PF10675">
    <property type="entry name" value="DUF2489"/>
    <property type="match status" value="1"/>
</dbReference>
<evidence type="ECO:0000256" key="1">
    <source>
        <dbReference type="SAM" id="Coils"/>
    </source>
</evidence>
<evidence type="ECO:0000256" key="2">
    <source>
        <dbReference type="SAM" id="Phobius"/>
    </source>
</evidence>
<feature type="domain" description="DUF2489" evidence="3">
    <location>
        <begin position="16"/>
        <end position="155"/>
    </location>
</feature>
<keyword evidence="1" id="KW-0175">Coiled coil</keyword>
<feature type="transmembrane region" description="Helical" evidence="2">
    <location>
        <begin position="6"/>
        <end position="24"/>
    </location>
</feature>
<evidence type="ECO:0000313" key="4">
    <source>
        <dbReference type="EMBL" id="ALO43594.1"/>
    </source>
</evidence>
<dbReference type="RefSeq" id="WP_058031246.1">
    <property type="nucleotide sequence ID" value="NZ_CP013187.1"/>
</dbReference>
<gene>
    <name evidence="4" type="ORF">PP2015_3115</name>
</gene>
<feature type="coiled-coil region" evidence="1">
    <location>
        <begin position="30"/>
        <end position="57"/>
    </location>
</feature>
<name>A0A0S2K527_9GAMM</name>